<organism evidence="1 2">
    <name type="scientific">Vermiconidia calcicola</name>
    <dbReference type="NCBI Taxonomy" id="1690605"/>
    <lineage>
        <taxon>Eukaryota</taxon>
        <taxon>Fungi</taxon>
        <taxon>Dikarya</taxon>
        <taxon>Ascomycota</taxon>
        <taxon>Pezizomycotina</taxon>
        <taxon>Dothideomycetes</taxon>
        <taxon>Dothideomycetidae</taxon>
        <taxon>Mycosphaerellales</taxon>
        <taxon>Extremaceae</taxon>
        <taxon>Vermiconidia</taxon>
    </lineage>
</organism>
<name>A0ACC3N0D6_9PEZI</name>
<accession>A0ACC3N0D6</accession>
<protein>
    <submittedName>
        <fullName evidence="1">Uncharacterized protein</fullName>
    </submittedName>
</protein>
<dbReference type="Proteomes" id="UP001281147">
    <property type="component" value="Unassembled WGS sequence"/>
</dbReference>
<proteinExistence type="predicted"/>
<evidence type="ECO:0000313" key="1">
    <source>
        <dbReference type="EMBL" id="KAK3707546.1"/>
    </source>
</evidence>
<evidence type="ECO:0000313" key="2">
    <source>
        <dbReference type="Proteomes" id="UP001281147"/>
    </source>
</evidence>
<gene>
    <name evidence="1" type="ORF">LTR37_012041</name>
</gene>
<keyword evidence="2" id="KW-1185">Reference proteome</keyword>
<comment type="caution">
    <text evidence="1">The sequence shown here is derived from an EMBL/GenBank/DDBJ whole genome shotgun (WGS) entry which is preliminary data.</text>
</comment>
<dbReference type="EMBL" id="JAUTXU010000109">
    <property type="protein sequence ID" value="KAK3707546.1"/>
    <property type="molecule type" value="Genomic_DNA"/>
</dbReference>
<reference evidence="1" key="1">
    <citation type="submission" date="2023-07" db="EMBL/GenBank/DDBJ databases">
        <title>Black Yeasts Isolated from many extreme environments.</title>
        <authorList>
            <person name="Coleine C."/>
            <person name="Stajich J.E."/>
            <person name="Selbmann L."/>
        </authorList>
    </citation>
    <scope>NUCLEOTIDE SEQUENCE</scope>
    <source>
        <strain evidence="1">CCFEE 5714</strain>
    </source>
</reference>
<sequence length="618" mass="67952">MGASQRTPLAKFDDIPGELPEGSVPSNSDLDAVAQSAILKLNNLQEDHLTSNAIWRDLLSLTGYYRTIYSAPAVFRTFTSLSKQKKRSVFRLKEEIPPQLAKSGKDTSWVDINILFTAQHDNLAENCWGIVSVIPDANGNWKIWMLRTWLECFDGYGHPDDLDPVDSSLDGKRSGTTNDASTNGKTNGAPNGATKSDSGEYGAIVVGGGQAGLSTAGRLQALGIDYVLLEKHAEIGSQWVGRYESLKWHTSKEYGNLPFGHTFPAEDEYMLPTKRIGAGHKAWAEKYGINVRTSTTVEEATWDQASGKWTIVASSPDGKATMRAKNLVLAIGTGHSTPIYPEWASSEKVNSSGFKGTLMHSFAGYKSAHQWAGKRGIVIGTANTGHDIAEDMANAGMETTIVQRNPTFVFPAEWLHAAEDVHYHADMHPELADKETFTYPNKIMRELINRAVWAGIKASPERFDALERAGFKVDRFGDIYDNLYVRFGGHYVDIGASARIAKGEIKVKSEPVKGMTENGLLFEDGKEVGADLIVLCTGFDHDFRNDAARLVGRDSADQMDDFWGVDKEGELRGHAKPAGHPNLFYHGGDVRMARFFSRFVALQIQADVLGRPMQPYLG</sequence>